<reference evidence="3 4" key="1">
    <citation type="submission" date="2015-02" db="EMBL/GenBank/DDBJ databases">
        <title>Single-cell genomics of uncultivated deep-branching MTB reveals a conserved set of magnetosome genes.</title>
        <authorList>
            <person name="Kolinko S."/>
            <person name="Richter M."/>
            <person name="Glockner F.O."/>
            <person name="Brachmann A."/>
            <person name="Schuler D."/>
        </authorList>
    </citation>
    <scope>NUCLEOTIDE SEQUENCE [LARGE SCALE GENOMIC DNA]</scope>
    <source>
        <strain evidence="3">SKK-01</strain>
    </source>
</reference>
<evidence type="ECO:0000256" key="1">
    <source>
        <dbReference type="ARBA" id="ARBA00023027"/>
    </source>
</evidence>
<dbReference type="SUPFAM" id="SSF51735">
    <property type="entry name" value="NAD(P)-binding Rossmann-fold domains"/>
    <property type="match status" value="1"/>
</dbReference>
<dbReference type="Gene3D" id="3.90.25.10">
    <property type="entry name" value="UDP-galactose 4-epimerase, domain 1"/>
    <property type="match status" value="1"/>
</dbReference>
<dbReference type="PANTHER" id="PTHR43574">
    <property type="entry name" value="EPIMERASE-RELATED"/>
    <property type="match status" value="1"/>
</dbReference>
<name>A0A0F0CNV2_9BACT</name>
<sequence length="338" mass="38685">MGRIYYLYFERGIEMNSKIKVLVTGAGGFIGHHLVKYLKNKGYWVRGVDIKEPQYEKTSADEFVLLDLREFDNCIKACRGVQEVYQLAADMGGIGYISSSHALVLRNNALINLHMLEAARVNNIQNYLYTSSACVYPQYLQQDAKVKMLKEEDAYPADSEPGYGWEKLFSELASQYYNEDYRLKTHIVRFHNIFGPLGAYEGGREKSPAAICRKVALAKDGEKIEVWGDGKQTRSYCYIDDCVEGIYSLMRSDYFKPLNLGQDRLISVDELVDIACKSAGKKIVKEYDLSKPQGVRGRNSDNTRLREVLKWEPVVSLEEGIKRTYKWIESELRAKGRI</sequence>
<organism evidence="3 4">
    <name type="scientific">Candidatus Omnitrophus magneticus</name>
    <dbReference type="NCBI Taxonomy" id="1609969"/>
    <lineage>
        <taxon>Bacteria</taxon>
        <taxon>Pseudomonadati</taxon>
        <taxon>Candidatus Omnitrophota</taxon>
        <taxon>Candidatus Omnitrophus</taxon>
    </lineage>
</organism>
<dbReference type="GO" id="GO:0047918">
    <property type="term" value="F:GDP-mannose 3,5-epimerase activity"/>
    <property type="evidence" value="ECO:0007669"/>
    <property type="project" value="InterPro"/>
</dbReference>
<protein>
    <submittedName>
        <fullName evidence="3">GDP-mannose 3,5-epimerase 1</fullName>
    </submittedName>
</protein>
<evidence type="ECO:0000313" key="3">
    <source>
        <dbReference type="EMBL" id="KJJ84947.1"/>
    </source>
</evidence>
<dbReference type="CDD" id="cd05273">
    <property type="entry name" value="GME-like_SDR_e"/>
    <property type="match status" value="1"/>
</dbReference>
<dbReference type="InterPro" id="IPR001509">
    <property type="entry name" value="Epimerase_deHydtase"/>
</dbReference>
<proteinExistence type="predicted"/>
<gene>
    <name evidence="3" type="ORF">OMAG_001177</name>
</gene>
<feature type="domain" description="NAD-dependent epimerase/dehydratase" evidence="2">
    <location>
        <begin position="21"/>
        <end position="252"/>
    </location>
</feature>
<dbReference type="InterPro" id="IPR033890">
    <property type="entry name" value="GDP-Man_epi"/>
</dbReference>
<accession>A0A0F0CNV2</accession>
<dbReference type="GO" id="GO:0051287">
    <property type="term" value="F:NAD binding"/>
    <property type="evidence" value="ECO:0007669"/>
    <property type="project" value="InterPro"/>
</dbReference>
<dbReference type="EMBL" id="JYNY01000232">
    <property type="protein sequence ID" value="KJJ84947.1"/>
    <property type="molecule type" value="Genomic_DNA"/>
</dbReference>
<evidence type="ECO:0000313" key="4">
    <source>
        <dbReference type="Proteomes" id="UP000033428"/>
    </source>
</evidence>
<dbReference type="Pfam" id="PF01370">
    <property type="entry name" value="Epimerase"/>
    <property type="match status" value="1"/>
</dbReference>
<dbReference type="Gene3D" id="3.40.50.720">
    <property type="entry name" value="NAD(P)-binding Rossmann-like Domain"/>
    <property type="match status" value="1"/>
</dbReference>
<dbReference type="PATRIC" id="fig|1609969.3.peg.1265"/>
<dbReference type="Proteomes" id="UP000033428">
    <property type="component" value="Unassembled WGS sequence"/>
</dbReference>
<evidence type="ECO:0000259" key="2">
    <source>
        <dbReference type="Pfam" id="PF01370"/>
    </source>
</evidence>
<dbReference type="AlphaFoldDB" id="A0A0F0CNV2"/>
<keyword evidence="4" id="KW-1185">Reference proteome</keyword>
<keyword evidence="1" id="KW-0520">NAD</keyword>
<dbReference type="InterPro" id="IPR036291">
    <property type="entry name" value="NAD(P)-bd_dom_sf"/>
</dbReference>
<comment type="caution">
    <text evidence="3">The sequence shown here is derived from an EMBL/GenBank/DDBJ whole genome shotgun (WGS) entry which is preliminary data.</text>
</comment>